<proteinExistence type="predicted"/>
<dbReference type="PROSITE" id="PS50943">
    <property type="entry name" value="HTH_CROC1"/>
    <property type="match status" value="1"/>
</dbReference>
<gene>
    <name evidence="2" type="ORF">MPLDJ20_260056</name>
</gene>
<dbReference type="Gene3D" id="1.10.260.40">
    <property type="entry name" value="lambda repressor-like DNA-binding domains"/>
    <property type="match status" value="1"/>
</dbReference>
<dbReference type="EMBL" id="CCNB01000019">
    <property type="protein sequence ID" value="CDX39596.1"/>
    <property type="molecule type" value="Genomic_DNA"/>
</dbReference>
<reference evidence="2 3" key="1">
    <citation type="submission" date="2014-08" db="EMBL/GenBank/DDBJ databases">
        <authorList>
            <person name="Moulin Lionel"/>
        </authorList>
    </citation>
    <scope>NUCLEOTIDE SEQUENCE [LARGE SCALE GENOMIC DNA]</scope>
</reference>
<dbReference type="SUPFAM" id="SSF47413">
    <property type="entry name" value="lambda repressor-like DNA-binding domains"/>
    <property type="match status" value="1"/>
</dbReference>
<dbReference type="Proteomes" id="UP000046373">
    <property type="component" value="Unassembled WGS sequence"/>
</dbReference>
<organism evidence="2 3">
    <name type="scientific">Mesorhizobium plurifarium</name>
    <dbReference type="NCBI Taxonomy" id="69974"/>
    <lineage>
        <taxon>Bacteria</taxon>
        <taxon>Pseudomonadati</taxon>
        <taxon>Pseudomonadota</taxon>
        <taxon>Alphaproteobacteria</taxon>
        <taxon>Hyphomicrobiales</taxon>
        <taxon>Phyllobacteriaceae</taxon>
        <taxon>Mesorhizobium</taxon>
    </lineage>
</organism>
<name>A0A090FD55_MESPL</name>
<dbReference type="SMART" id="SM00530">
    <property type="entry name" value="HTH_XRE"/>
    <property type="match status" value="1"/>
</dbReference>
<feature type="domain" description="HTH cro/C1-type" evidence="1">
    <location>
        <begin position="14"/>
        <end position="68"/>
    </location>
</feature>
<accession>A0A090FD55</accession>
<dbReference type="InterPro" id="IPR010982">
    <property type="entry name" value="Lambda_DNA-bd_dom_sf"/>
</dbReference>
<dbReference type="AlphaFoldDB" id="A0A090FD55"/>
<dbReference type="InterPro" id="IPR001387">
    <property type="entry name" value="Cro/C1-type_HTH"/>
</dbReference>
<evidence type="ECO:0000259" key="1">
    <source>
        <dbReference type="PROSITE" id="PS50943"/>
    </source>
</evidence>
<evidence type="ECO:0000313" key="3">
    <source>
        <dbReference type="Proteomes" id="UP000046373"/>
    </source>
</evidence>
<sequence length="85" mass="9004">MPADCGRMVSPRQIRAARALLGWSQQELADKAIVSLNALARLESGKVDSRVSTMQAIEAALARAGVEFLSAGQKGEGVRLLDPQA</sequence>
<dbReference type="Pfam" id="PF01381">
    <property type="entry name" value="HTH_3"/>
    <property type="match status" value="1"/>
</dbReference>
<dbReference type="GO" id="GO:0003677">
    <property type="term" value="F:DNA binding"/>
    <property type="evidence" value="ECO:0007669"/>
    <property type="project" value="InterPro"/>
</dbReference>
<dbReference type="CDD" id="cd00093">
    <property type="entry name" value="HTH_XRE"/>
    <property type="match status" value="1"/>
</dbReference>
<evidence type="ECO:0000313" key="2">
    <source>
        <dbReference type="EMBL" id="CDX39596.1"/>
    </source>
</evidence>
<protein>
    <submittedName>
        <fullName evidence="2">Helix-turn-helix motif</fullName>
    </submittedName>
</protein>